<sequence>MASRPNILLVTIDQIRADAVRGALADAVPLPNLRRFAASAVTFENHFSVTAPCGPARASLLTGLYAMNHRVVRNGAPLADHHTNLALEARKAGYEPLLFGYTDTQVDPTDRDPSDPDLQTYEGVLPGFREVLEMRFDSPRAWPAHLAAKGYDLPADLKDYARPLAPSGVEPAIRDRAFYAAEHSDTAFLTDEVLKALHVRQDRPWFAHVTYIRPHPPLVAPAPFNRLVDRAVITSAVSNTPDHPFFDAWFSAPSQLGLYWGFDGRCAAMSEETVRDLRAVYLGLLAEVDHHFGRLLDWLDSRDQAANTLVLLTGDHGEMLGDHGQWGKDSIFDPVFHVPLMIRHPRFETGRGRSVRAISESVDVAPTILSAIGLKVPPQMDGRPLDPLLGGDCPQDWRTAAFAEIDFANPRARTRFEKAFGLTAHEANAAVLREADWKLVHFNGGLPPLLFDLKADPEEARNVAGDVRCQGELIRLQSAMLDRRMNRGDRRLTGWS</sequence>
<dbReference type="RefSeq" id="WP_319842857.1">
    <property type="nucleotide sequence ID" value="NZ_JAXAFJ010000001.1"/>
</dbReference>
<dbReference type="Proteomes" id="UP001274321">
    <property type="component" value="Unassembled WGS sequence"/>
</dbReference>
<proteinExistence type="predicted"/>
<organism evidence="4 5">
    <name type="scientific">Terrihabitans rhizophilus</name>
    <dbReference type="NCBI Taxonomy" id="3092662"/>
    <lineage>
        <taxon>Bacteria</taxon>
        <taxon>Pseudomonadati</taxon>
        <taxon>Pseudomonadota</taxon>
        <taxon>Alphaproteobacteria</taxon>
        <taxon>Hyphomicrobiales</taxon>
        <taxon>Terrihabitans</taxon>
    </lineage>
</organism>
<evidence type="ECO:0000313" key="4">
    <source>
        <dbReference type="EMBL" id="MDX6804740.1"/>
    </source>
</evidence>
<protein>
    <submittedName>
        <fullName evidence="4">Sulfatase-like hydrolase/transferase</fullName>
    </submittedName>
</protein>
<dbReference type="PANTHER" id="PTHR45953:SF1">
    <property type="entry name" value="IDURONATE 2-SULFATASE"/>
    <property type="match status" value="1"/>
</dbReference>
<dbReference type="PANTHER" id="PTHR45953">
    <property type="entry name" value="IDURONATE 2-SULFATASE"/>
    <property type="match status" value="1"/>
</dbReference>
<dbReference type="InterPro" id="IPR000917">
    <property type="entry name" value="Sulfatase_N"/>
</dbReference>
<keyword evidence="5" id="KW-1185">Reference proteome</keyword>
<feature type="domain" description="Sulfatase N-terminal" evidence="3">
    <location>
        <begin position="5"/>
        <end position="373"/>
    </location>
</feature>
<evidence type="ECO:0000256" key="1">
    <source>
        <dbReference type="ARBA" id="ARBA00022723"/>
    </source>
</evidence>
<keyword evidence="1" id="KW-0479">Metal-binding</keyword>
<evidence type="ECO:0000259" key="3">
    <source>
        <dbReference type="Pfam" id="PF00884"/>
    </source>
</evidence>
<dbReference type="EMBL" id="JAXAFJ010000001">
    <property type="protein sequence ID" value="MDX6804740.1"/>
    <property type="molecule type" value="Genomic_DNA"/>
</dbReference>
<evidence type="ECO:0000313" key="5">
    <source>
        <dbReference type="Proteomes" id="UP001274321"/>
    </source>
</evidence>
<dbReference type="SUPFAM" id="SSF53649">
    <property type="entry name" value="Alkaline phosphatase-like"/>
    <property type="match status" value="1"/>
</dbReference>
<gene>
    <name evidence="4" type="ORF">SCD90_01575</name>
</gene>
<dbReference type="Pfam" id="PF00884">
    <property type="entry name" value="Sulfatase"/>
    <property type="match status" value="1"/>
</dbReference>
<comment type="caution">
    <text evidence="4">The sequence shown here is derived from an EMBL/GenBank/DDBJ whole genome shotgun (WGS) entry which is preliminary data.</text>
</comment>
<keyword evidence="2" id="KW-0378">Hydrolase</keyword>
<name>A0ABU4RIT6_9HYPH</name>
<dbReference type="Gene3D" id="3.40.720.10">
    <property type="entry name" value="Alkaline Phosphatase, subunit A"/>
    <property type="match status" value="1"/>
</dbReference>
<accession>A0ABU4RIT6</accession>
<dbReference type="InterPro" id="IPR017850">
    <property type="entry name" value="Alkaline_phosphatase_core_sf"/>
</dbReference>
<reference evidence="4 5" key="1">
    <citation type="submission" date="2023-11" db="EMBL/GenBank/DDBJ databases">
        <authorList>
            <person name="Bao R."/>
        </authorList>
    </citation>
    <scope>NUCLEOTIDE SEQUENCE [LARGE SCALE GENOMIC DNA]</scope>
    <source>
        <strain evidence="4 5">PJ23</strain>
    </source>
</reference>
<evidence type="ECO:0000256" key="2">
    <source>
        <dbReference type="ARBA" id="ARBA00022801"/>
    </source>
</evidence>